<dbReference type="GO" id="GO:0008902">
    <property type="term" value="F:hydroxymethylpyrimidine kinase activity"/>
    <property type="evidence" value="ECO:0007669"/>
    <property type="project" value="UniProtKB-EC"/>
</dbReference>
<dbReference type="AlphaFoldDB" id="A0ABD5QDP5"/>
<keyword evidence="1 7" id="KW-0808">Transferase</keyword>
<keyword evidence="3 7" id="KW-0418">Kinase</keyword>
<dbReference type="InterPro" id="IPR013749">
    <property type="entry name" value="PM/HMP-P_kinase-1"/>
</dbReference>
<dbReference type="SUPFAM" id="SSF53613">
    <property type="entry name" value="Ribokinase-like"/>
    <property type="match status" value="1"/>
</dbReference>
<dbReference type="PANTHER" id="PTHR20858">
    <property type="entry name" value="PHOSPHOMETHYLPYRIMIDINE KINASE"/>
    <property type="match status" value="1"/>
</dbReference>
<comment type="caution">
    <text evidence="7">The sequence shown here is derived from an EMBL/GenBank/DDBJ whole genome shotgun (WGS) entry which is preliminary data.</text>
</comment>
<dbReference type="EC" id="2.7.1.49" evidence="7"/>
<keyword evidence="4" id="KW-0067">ATP-binding</keyword>
<evidence type="ECO:0000313" key="8">
    <source>
        <dbReference type="Proteomes" id="UP001595925"/>
    </source>
</evidence>
<dbReference type="InterPro" id="IPR029056">
    <property type="entry name" value="Ribokinase-like"/>
</dbReference>
<dbReference type="EMBL" id="JBHSJG010000029">
    <property type="protein sequence ID" value="MFC4987707.1"/>
    <property type="molecule type" value="Genomic_DNA"/>
</dbReference>
<evidence type="ECO:0000259" key="6">
    <source>
        <dbReference type="Pfam" id="PF08543"/>
    </source>
</evidence>
<dbReference type="GO" id="GO:0008972">
    <property type="term" value="F:phosphomethylpyrimidine kinase activity"/>
    <property type="evidence" value="ECO:0007669"/>
    <property type="project" value="UniProtKB-EC"/>
</dbReference>
<accession>A0ABD5QDP5</accession>
<dbReference type="Pfam" id="PF08543">
    <property type="entry name" value="Phos_pyr_kin"/>
    <property type="match status" value="1"/>
</dbReference>
<dbReference type="FunFam" id="3.40.1190.20:FF:000003">
    <property type="entry name" value="Phosphomethylpyrimidine kinase ThiD"/>
    <property type="match status" value="1"/>
</dbReference>
<organism evidence="7 8">
    <name type="scientific">Saliphagus infecundisoli</name>
    <dbReference type="NCBI Taxonomy" id="1849069"/>
    <lineage>
        <taxon>Archaea</taxon>
        <taxon>Methanobacteriati</taxon>
        <taxon>Methanobacteriota</taxon>
        <taxon>Stenosarchaea group</taxon>
        <taxon>Halobacteria</taxon>
        <taxon>Halobacteriales</taxon>
        <taxon>Natrialbaceae</taxon>
        <taxon>Saliphagus</taxon>
    </lineage>
</organism>
<sequence>MLPPHPDSRPVALTIAGSDSGGGAGIQADLAAIAGQGAYGTSVVTAITAQHTRGVEGSFPLPAEEVAAQLSAVRDDFAITGAKTGMLATAEIVESVAERAGEFGFPLVVDPVMVASSGDRLLEPAAERAYEELIAEAALVTPNADEAEVLTGRTITSPADARAAGEDLRDLGAEAALVTGGHLPGERISDVLVDGEGARTMEHPRIDTDATHGSGCALSAAIAARLAAGDDLRAAVEAAVAALSRAVRFHYDVGGGPGAVNHALELRNAAARADVAEAVGALAEPDGERVAVAGATPYAANVDDVAVADGARPRFGLETDAANALLAAREERPDLRFVAIVGGRRAAPARPVVESDTDPSEGPFDLPGDRSPVAVAGAERTVLFAADAGELRRAVADPSER</sequence>
<evidence type="ECO:0000256" key="5">
    <source>
        <dbReference type="SAM" id="MobiDB-lite"/>
    </source>
</evidence>
<feature type="domain" description="Pyridoxamine kinase/Phosphomethylpyrimidine kinase" evidence="6">
    <location>
        <begin position="19"/>
        <end position="261"/>
    </location>
</feature>
<keyword evidence="8" id="KW-1185">Reference proteome</keyword>
<evidence type="ECO:0000256" key="4">
    <source>
        <dbReference type="ARBA" id="ARBA00022840"/>
    </source>
</evidence>
<dbReference type="EC" id="2.7.4.7" evidence="7"/>
<dbReference type="RefSeq" id="WP_224827854.1">
    <property type="nucleotide sequence ID" value="NZ_JAIVEF010000002.1"/>
</dbReference>
<dbReference type="InterPro" id="IPR004399">
    <property type="entry name" value="HMP/HMP-P_kinase_dom"/>
</dbReference>
<feature type="region of interest" description="Disordered" evidence="5">
    <location>
        <begin position="348"/>
        <end position="372"/>
    </location>
</feature>
<protein>
    <submittedName>
        <fullName evidence="7">Bifunctional hydroxymethylpyrimidine kinase/phosphomethylpyrimidine kinase</fullName>
        <ecNumber evidence="7">2.7.1.49</ecNumber>
        <ecNumber evidence="7">2.7.4.7</ecNumber>
    </submittedName>
</protein>
<dbReference type="Gene3D" id="3.40.1190.20">
    <property type="match status" value="1"/>
</dbReference>
<dbReference type="SUPFAM" id="SSF53639">
    <property type="entry name" value="AraD/HMP-PK domain-like"/>
    <property type="match status" value="1"/>
</dbReference>
<evidence type="ECO:0000256" key="1">
    <source>
        <dbReference type="ARBA" id="ARBA00022679"/>
    </source>
</evidence>
<evidence type="ECO:0000256" key="3">
    <source>
        <dbReference type="ARBA" id="ARBA00022777"/>
    </source>
</evidence>
<reference evidence="7 8" key="1">
    <citation type="journal article" date="2019" name="Int. J. Syst. Evol. Microbiol.">
        <title>The Global Catalogue of Microorganisms (GCM) 10K type strain sequencing project: providing services to taxonomists for standard genome sequencing and annotation.</title>
        <authorList>
            <consortium name="The Broad Institute Genomics Platform"/>
            <consortium name="The Broad Institute Genome Sequencing Center for Infectious Disease"/>
            <person name="Wu L."/>
            <person name="Ma J."/>
        </authorList>
    </citation>
    <scope>NUCLEOTIDE SEQUENCE [LARGE SCALE GENOMIC DNA]</scope>
    <source>
        <strain evidence="7 8">CGMCC 1.15824</strain>
    </source>
</reference>
<keyword evidence="2" id="KW-0547">Nucleotide-binding</keyword>
<gene>
    <name evidence="7" type="primary">thiD</name>
    <name evidence="7" type="ORF">ACFPFO_08010</name>
</gene>
<dbReference type="GO" id="GO:0005524">
    <property type="term" value="F:ATP binding"/>
    <property type="evidence" value="ECO:0007669"/>
    <property type="project" value="UniProtKB-KW"/>
</dbReference>
<dbReference type="PANTHER" id="PTHR20858:SF17">
    <property type="entry name" value="HYDROXYMETHYLPYRIMIDINE_PHOSPHOMETHYLPYRIMIDINE KINASE THI20-RELATED"/>
    <property type="match status" value="1"/>
</dbReference>
<evidence type="ECO:0000313" key="7">
    <source>
        <dbReference type="EMBL" id="MFC4987707.1"/>
    </source>
</evidence>
<name>A0ABD5QDP5_9EURY</name>
<dbReference type="CDD" id="cd01169">
    <property type="entry name" value="HMPP_kinase"/>
    <property type="match status" value="1"/>
</dbReference>
<dbReference type="GO" id="GO:0009228">
    <property type="term" value="P:thiamine biosynthetic process"/>
    <property type="evidence" value="ECO:0007669"/>
    <property type="project" value="UniProtKB-ARBA"/>
</dbReference>
<proteinExistence type="predicted"/>
<dbReference type="Proteomes" id="UP001595925">
    <property type="component" value="Unassembled WGS sequence"/>
</dbReference>
<evidence type="ECO:0000256" key="2">
    <source>
        <dbReference type="ARBA" id="ARBA00022741"/>
    </source>
</evidence>
<dbReference type="InterPro" id="IPR036409">
    <property type="entry name" value="Aldolase_II/adducin_N_sf"/>
</dbReference>
<dbReference type="NCBIfam" id="TIGR00097">
    <property type="entry name" value="HMP-P_kinase"/>
    <property type="match status" value="1"/>
</dbReference>